<evidence type="ECO:0000313" key="4">
    <source>
        <dbReference type="Proteomes" id="UP001058461"/>
    </source>
</evidence>
<name>A0ABY5HK62_9GAMM</name>
<dbReference type="Pfam" id="PF04012">
    <property type="entry name" value="PspA_IM30"/>
    <property type="match status" value="1"/>
</dbReference>
<evidence type="ECO:0000256" key="2">
    <source>
        <dbReference type="SAM" id="Coils"/>
    </source>
</evidence>
<reference evidence="3" key="1">
    <citation type="submission" date="2021-04" db="EMBL/GenBank/DDBJ databases">
        <title>Oceanospirillales bacteria with DddD are important DMSP degraders in coastal seawater.</title>
        <authorList>
            <person name="Liu J."/>
        </authorList>
    </citation>
    <scope>NUCLEOTIDE SEQUENCE</scope>
    <source>
        <strain evidence="3">D13-1</strain>
    </source>
</reference>
<dbReference type="PANTHER" id="PTHR31088">
    <property type="entry name" value="MEMBRANE-ASSOCIATED PROTEIN VIPP1, CHLOROPLASTIC"/>
    <property type="match status" value="1"/>
</dbReference>
<dbReference type="PANTHER" id="PTHR31088:SF6">
    <property type="entry name" value="PHAGE SHOCK PROTEIN A"/>
    <property type="match status" value="1"/>
</dbReference>
<proteinExistence type="inferred from homology"/>
<dbReference type="RefSeq" id="WP_255853387.1">
    <property type="nucleotide sequence ID" value="NZ_CP073347.1"/>
</dbReference>
<dbReference type="EMBL" id="CP073347">
    <property type="protein sequence ID" value="UTW11346.1"/>
    <property type="molecule type" value="Genomic_DNA"/>
</dbReference>
<gene>
    <name evidence="3" type="ORF">KDW95_19085</name>
</gene>
<protein>
    <submittedName>
        <fullName evidence="3">PspA/IM30 family protein</fullName>
    </submittedName>
</protein>
<comment type="similarity">
    <text evidence="1">Belongs to the PspA/Vipp/IM30 family.</text>
</comment>
<organism evidence="3 4">
    <name type="scientific">Marinobacterium rhizophilum</name>
    <dbReference type="NCBI Taxonomy" id="420402"/>
    <lineage>
        <taxon>Bacteria</taxon>
        <taxon>Pseudomonadati</taxon>
        <taxon>Pseudomonadota</taxon>
        <taxon>Gammaproteobacteria</taxon>
        <taxon>Oceanospirillales</taxon>
        <taxon>Oceanospirillaceae</taxon>
        <taxon>Marinobacterium</taxon>
    </lineage>
</organism>
<keyword evidence="2" id="KW-0175">Coiled coil</keyword>
<feature type="coiled-coil region" evidence="2">
    <location>
        <begin position="33"/>
        <end position="67"/>
    </location>
</feature>
<sequence>MSLIKRLSTTFIARLDGIVGEIEDHEAVIQTRIDELRHKVAQAKARLNQMQREETQLQQRIAALGEDEDRWGRRAKSCAGEDPARALACIERRQQCRTEAQRLSAGLAGYRQSAERLARDVTDSESRLQELHQRHSIMRARQSGTAARAAVPEDAVTVRALETSFERWDARLSEQELRLGDISVHDNLDEAFSRDEQDAQLRAELDALLQEDGK</sequence>
<dbReference type="Proteomes" id="UP001058461">
    <property type="component" value="Chromosome"/>
</dbReference>
<keyword evidence="4" id="KW-1185">Reference proteome</keyword>
<dbReference type="InterPro" id="IPR007157">
    <property type="entry name" value="PspA_VIPP1"/>
</dbReference>
<evidence type="ECO:0000256" key="1">
    <source>
        <dbReference type="ARBA" id="ARBA00043985"/>
    </source>
</evidence>
<accession>A0ABY5HK62</accession>
<evidence type="ECO:0000313" key="3">
    <source>
        <dbReference type="EMBL" id="UTW11346.1"/>
    </source>
</evidence>